<keyword evidence="1" id="KW-0175">Coiled coil</keyword>
<name>N8WK40_9GAMM</name>
<proteinExistence type="predicted"/>
<dbReference type="PATRIC" id="fig|1217675.3.peg.2281"/>
<dbReference type="Proteomes" id="UP000018438">
    <property type="component" value="Unassembled WGS sequence"/>
</dbReference>
<dbReference type="AlphaFoldDB" id="N8WK40"/>
<evidence type="ECO:0000313" key="2">
    <source>
        <dbReference type="EMBL" id="ENV12346.1"/>
    </source>
</evidence>
<dbReference type="HOGENOM" id="CLU_887470_0_0_6"/>
<comment type="caution">
    <text evidence="2">The sequence shown here is derived from an EMBL/GenBank/DDBJ whole genome shotgun (WGS) entry which is preliminary data.</text>
</comment>
<organism evidence="2 3">
    <name type="scientific">Acinetobacter schindleri NIPH 900</name>
    <dbReference type="NCBI Taxonomy" id="1217675"/>
    <lineage>
        <taxon>Bacteria</taxon>
        <taxon>Pseudomonadati</taxon>
        <taxon>Pseudomonadota</taxon>
        <taxon>Gammaproteobacteria</taxon>
        <taxon>Moraxellales</taxon>
        <taxon>Moraxellaceae</taxon>
        <taxon>Acinetobacter</taxon>
    </lineage>
</organism>
<gene>
    <name evidence="2" type="ORF">F965_02367</name>
</gene>
<accession>N8WK40</accession>
<sequence length="300" mass="34363">MGKLLENKVLVIESEHSFYYTNQKYIPIDYVIKSLKALEKNFNDTSKFIEESYPNFKVTNSEIYIKQLESGSLDVKFIVIKTLESSEKLLEKAKDASKHLIPTKEDVKDIVKNSFYVLLGHGLGLLSPSEPVQQINNYYVHQNLSEKQVEKILVKLSDKQLANNALDIANPAKLEKEAVLQTYENNIDEAETLIDRETIDDLPDVYEPETPPDKEKFIKDVKLSIHASDKDRPLQGWAGSINALDVRRTTIKLHESVDATKLHGQTNVIADVIVHEKFNLKKRKYEINFIEVLSYTSIKK</sequence>
<evidence type="ECO:0000313" key="3">
    <source>
        <dbReference type="Proteomes" id="UP000018438"/>
    </source>
</evidence>
<feature type="coiled-coil region" evidence="1">
    <location>
        <begin position="173"/>
        <end position="200"/>
    </location>
</feature>
<reference evidence="2 3" key="1">
    <citation type="submission" date="2013-02" db="EMBL/GenBank/DDBJ databases">
        <title>The Genome Sequence of Acinetobacter schindleri NIPH 900.</title>
        <authorList>
            <consortium name="The Broad Institute Genome Sequencing Platform"/>
            <consortium name="The Broad Institute Genome Sequencing Center for Infectious Disease"/>
            <person name="Cerqueira G."/>
            <person name="Feldgarden M."/>
            <person name="Courvalin P."/>
            <person name="Perichon B."/>
            <person name="Grillot-Courvalin C."/>
            <person name="Clermont D."/>
            <person name="Rocha E."/>
            <person name="Yoon E.-J."/>
            <person name="Nemec A."/>
            <person name="Walker B."/>
            <person name="Young S.K."/>
            <person name="Zeng Q."/>
            <person name="Gargeya S."/>
            <person name="Fitzgerald M."/>
            <person name="Haas B."/>
            <person name="Abouelleil A."/>
            <person name="Alvarado L."/>
            <person name="Arachchi H.M."/>
            <person name="Berlin A.M."/>
            <person name="Chapman S.B."/>
            <person name="Dewar J."/>
            <person name="Goldberg J."/>
            <person name="Griggs A."/>
            <person name="Gujja S."/>
            <person name="Hansen M."/>
            <person name="Howarth C."/>
            <person name="Imamovic A."/>
            <person name="Larimer J."/>
            <person name="McCowan C."/>
            <person name="Murphy C."/>
            <person name="Neiman D."/>
            <person name="Pearson M."/>
            <person name="Priest M."/>
            <person name="Roberts A."/>
            <person name="Saif S."/>
            <person name="Shea T."/>
            <person name="Sisk P."/>
            <person name="Sykes S."/>
            <person name="Wortman J."/>
            <person name="Nusbaum C."/>
            <person name="Birren B."/>
        </authorList>
    </citation>
    <scope>NUCLEOTIDE SEQUENCE [LARGE SCALE GENOMIC DNA]</scope>
    <source>
        <strain evidence="2 3">NIPH 900</strain>
    </source>
</reference>
<keyword evidence="3" id="KW-1185">Reference proteome</keyword>
<dbReference type="EMBL" id="APPI01000022">
    <property type="protein sequence ID" value="ENV12346.1"/>
    <property type="molecule type" value="Genomic_DNA"/>
</dbReference>
<protein>
    <submittedName>
        <fullName evidence="2">Uncharacterized protein</fullName>
    </submittedName>
</protein>
<evidence type="ECO:0000256" key="1">
    <source>
        <dbReference type="SAM" id="Coils"/>
    </source>
</evidence>